<organism evidence="1 2">
    <name type="scientific">Bordetella bronchiseptica 00-P-2796</name>
    <dbReference type="NCBI Taxonomy" id="1331199"/>
    <lineage>
        <taxon>Bacteria</taxon>
        <taxon>Pseudomonadati</taxon>
        <taxon>Pseudomonadota</taxon>
        <taxon>Betaproteobacteria</taxon>
        <taxon>Burkholderiales</taxon>
        <taxon>Alcaligenaceae</taxon>
        <taxon>Bordetella</taxon>
    </lineage>
</organism>
<comment type="caution">
    <text evidence="1">The sequence shown here is derived from an EMBL/GenBank/DDBJ whole genome shotgun (WGS) entry which is preliminary data.</text>
</comment>
<keyword evidence="2" id="KW-1185">Reference proteome</keyword>
<evidence type="ECO:0000313" key="1">
    <source>
        <dbReference type="EMBL" id="KCV32323.1"/>
    </source>
</evidence>
<dbReference type="Proteomes" id="UP000025756">
    <property type="component" value="Unassembled WGS sequence"/>
</dbReference>
<proteinExistence type="predicted"/>
<name>A0ABR4RAH6_BORBO</name>
<reference evidence="1 2" key="1">
    <citation type="submission" date="2014-03" db="EMBL/GenBank/DDBJ databases">
        <title>Genome sequence of Bordetella bronchiseptica.</title>
        <authorList>
            <person name="Harvill E."/>
            <person name="Goodfield L.L."/>
            <person name="Ivanov Y.V."/>
            <person name="Meyer J.A."/>
            <person name="Muse S.J."/>
            <person name="Jacobs N."/>
            <person name="Bendor L."/>
            <person name="Smallridge W.E."/>
            <person name="Brinkac L.M."/>
            <person name="Sanka R."/>
            <person name="Kim M."/>
            <person name="Losada L."/>
        </authorList>
    </citation>
    <scope>NUCLEOTIDE SEQUENCE [LARGE SCALE GENOMIC DNA]</scope>
    <source>
        <strain evidence="1 2">00-P-2796</strain>
    </source>
</reference>
<dbReference type="EMBL" id="JGWH01000135">
    <property type="protein sequence ID" value="KCV32323.1"/>
    <property type="molecule type" value="Genomic_DNA"/>
</dbReference>
<sequence length="154" mass="17075">GEQEAEELPPEWTLLPYVVPTAQAEPEYFYRISMEPEQFADEVRRLKGLWPAFETHLGATQQTLRAPARALSQWHLALALAAGAISGVVQSPTGRTLAVKGDTFKQKSSAVEYRERDDGSLAETRILTDKFVPVIRAWDLTPSSSTLGQVLTIH</sequence>
<protein>
    <submittedName>
        <fullName evidence="1">N-acetyltransferase YedL</fullName>
    </submittedName>
</protein>
<accession>A0ABR4RAH6</accession>
<gene>
    <name evidence="1" type="ORF">L490_5278</name>
</gene>
<feature type="non-terminal residue" evidence="1">
    <location>
        <position position="1"/>
    </location>
</feature>
<evidence type="ECO:0000313" key="2">
    <source>
        <dbReference type="Proteomes" id="UP000025756"/>
    </source>
</evidence>